<proteinExistence type="predicted"/>
<sequence length="234" mass="24944">MSIRGCHERGSLAGGGWRLCLLPLLWACSNSGPGGSPLTLSSVTPTSMAANACIDVKVGLTGEVPLTLDYGTSTAETVTVTQVSIGQQAFPASSLKRTAEGFTLQLPVTTPQGRQDVRVLLSDERELVLPGAFEVTEPLLINGFTIDYILDRYPGEPFTMVIRAAGVDAERFYGKVRLSAGRAGIHPMESAAFDAGVLEQEVTLTGEPSSVVFIQLEDCTGLRTQSNDFRLLSH</sequence>
<keyword evidence="2" id="KW-1185">Reference proteome</keyword>
<name>E3FQW3_STIAD</name>
<gene>
    <name evidence="1" type="ordered locus">STAUR_4214</name>
</gene>
<dbReference type="RefSeq" id="WP_013376121.1">
    <property type="nucleotide sequence ID" value="NC_014623.1"/>
</dbReference>
<dbReference type="Proteomes" id="UP000001351">
    <property type="component" value="Chromosome"/>
</dbReference>
<reference evidence="1 2" key="1">
    <citation type="journal article" date="2011" name="Mol. Biol. Evol.">
        <title>Comparative genomic analysis of fruiting body formation in Myxococcales.</title>
        <authorList>
            <person name="Huntley S."/>
            <person name="Hamann N."/>
            <person name="Wegener-Feldbrugge S."/>
            <person name="Treuner-Lange A."/>
            <person name="Kube M."/>
            <person name="Reinhardt R."/>
            <person name="Klages S."/>
            <person name="Muller R."/>
            <person name="Ronning C.M."/>
            <person name="Nierman W.C."/>
            <person name="Sogaard-Andersen L."/>
        </authorList>
    </citation>
    <scope>NUCLEOTIDE SEQUENCE [LARGE SCALE GENOMIC DNA]</scope>
    <source>
        <strain evidence="1 2">DW4/3-1</strain>
    </source>
</reference>
<dbReference type="OrthoDB" id="9950584at2"/>
<protein>
    <submittedName>
        <fullName evidence="1">Uncharacterized protein</fullName>
    </submittedName>
</protein>
<evidence type="ECO:0000313" key="2">
    <source>
        <dbReference type="Proteomes" id="UP000001351"/>
    </source>
</evidence>
<evidence type="ECO:0000313" key="1">
    <source>
        <dbReference type="EMBL" id="ADO71996.1"/>
    </source>
</evidence>
<dbReference type="AlphaFoldDB" id="E3FQW3"/>
<dbReference type="STRING" id="378806.STAUR_4214"/>
<organism evidence="1 2">
    <name type="scientific">Stigmatella aurantiaca (strain DW4/3-1)</name>
    <dbReference type="NCBI Taxonomy" id="378806"/>
    <lineage>
        <taxon>Bacteria</taxon>
        <taxon>Pseudomonadati</taxon>
        <taxon>Myxococcota</taxon>
        <taxon>Myxococcia</taxon>
        <taxon>Myxococcales</taxon>
        <taxon>Cystobacterineae</taxon>
        <taxon>Archangiaceae</taxon>
        <taxon>Stigmatella</taxon>
    </lineage>
</organism>
<dbReference type="EMBL" id="CP002271">
    <property type="protein sequence ID" value="ADO71996.1"/>
    <property type="molecule type" value="Genomic_DNA"/>
</dbReference>
<accession>E3FQW3</accession>
<dbReference type="HOGENOM" id="CLU_1184468_0_0_7"/>
<dbReference type="KEGG" id="sur:STAUR_4214"/>
<dbReference type="eggNOG" id="ENOG5032AQU">
    <property type="taxonomic scope" value="Bacteria"/>
</dbReference>